<feature type="compositionally biased region" description="Gly residues" evidence="2">
    <location>
        <begin position="746"/>
        <end position="764"/>
    </location>
</feature>
<feature type="compositionally biased region" description="Basic and acidic residues" evidence="2">
    <location>
        <begin position="50"/>
        <end position="59"/>
    </location>
</feature>
<feature type="compositionally biased region" description="Acidic residues" evidence="2">
    <location>
        <begin position="528"/>
        <end position="553"/>
    </location>
</feature>
<dbReference type="FunFam" id="3.40.50.300:FF:001827">
    <property type="entry name" value="Septin"/>
    <property type="match status" value="1"/>
</dbReference>
<feature type="domain" description="Septin-type G" evidence="3">
    <location>
        <begin position="320"/>
        <end position="688"/>
    </location>
</feature>
<dbReference type="Pfam" id="PF00735">
    <property type="entry name" value="Septin"/>
    <property type="match status" value="3"/>
</dbReference>
<reference evidence="4 5" key="1">
    <citation type="submission" date="2021-11" db="EMBL/GenBank/DDBJ databases">
        <title>Black yeast isolated from Biological Soil Crust.</title>
        <authorList>
            <person name="Kurbessoian T."/>
        </authorList>
    </citation>
    <scope>NUCLEOTIDE SEQUENCE [LARGE SCALE GENOMIC DNA]</scope>
    <source>
        <strain evidence="4 5">CCFEE 5522</strain>
    </source>
</reference>
<dbReference type="InterPro" id="IPR030379">
    <property type="entry name" value="G_SEPTIN_dom"/>
</dbReference>
<comment type="caution">
    <text evidence="4">The sequence shown here is derived from an EMBL/GenBank/DDBJ whole genome shotgun (WGS) entry which is preliminary data.</text>
</comment>
<feature type="compositionally biased region" description="Low complexity" evidence="2">
    <location>
        <begin position="32"/>
        <end position="44"/>
    </location>
</feature>
<keyword evidence="1" id="KW-0547">Nucleotide-binding</keyword>
<dbReference type="SUPFAM" id="SSF52540">
    <property type="entry name" value="P-loop containing nucleoside triphosphate hydrolases"/>
    <property type="match status" value="1"/>
</dbReference>
<accession>A0AAV9J7H5</accession>
<evidence type="ECO:0000256" key="1">
    <source>
        <dbReference type="RuleBase" id="RU004560"/>
    </source>
</evidence>
<sequence length="856" mass="90968">MATGYTNADRLPAVEDFDYTKSHRSVPIPTVAHAAPAAEGYAPHSIDQPGRPREREEAGSVHTAGRRRGSFSSFLRSGSSHRQERAPPLPSAPSMRQAHPEPSVDGNSHRDPTASSSTTSTKHDRTFSFGSRKSSGDGGKMFRKSSGVSKMRQQQQQEQEQERLTALAHQVPKQPPHLPSLNPLPTISTFGGEDARPDSVAIFNTQYTTDPHQHQHQHPLPRQSQPGAPANFSRPGNAAMPASSYNSSSSPAYAIRQGNAFAQAAASSSPSVTGKSTNGEYAADSSHRSESMTNRGRYSYASSTAQVNVNSPRRVRRRKDPTPFNALVIGAKNSGKTSFISFLRHSLAMNSHTQPYTTEAPGNSPGRASKTSFTSHFQETEMDGERIGVTLWDSAGLEQHIIDLQLREMAAFVESKFEETFVEEQKVMRSPGVKDTHIHCVFLVLDPVRLDSTIAASSAFHKGGAGLANASGLDDDLDLQVMRALWGKTTVIPVISKADTLTLGHMSFLKRAVWDSLKDAKLDPLEALELEGDEEDEDDDDDTLDEEDEDEEEAHGHRKRDRIDNLDEGSEGEEEDDSDAPVPKSKRNGHARQSSLAATVSSATGDELPYLPMSILSPDPYDLPPFTKLSRTETVGRRFPWGFADPYKPEHCDFTRLRDSIFSEWRGDLRELARTKWYENWRTSRLKNLPGSRQRVKGGVTPVAAVPREGRGSLGPMGVLSGGGAQAGAAAQAAAAVPRSVAGSTGVAGGDGQGSGGGGNGNGNGNITSNGDGGGGGGGSSVIGVAMGSPTLAASSVVSAPAGGGGGGGGGAQRNPLSKAERMMGMSASDAQSVVGASRSGSGSGSQTYRGVETYQ</sequence>
<dbReference type="Gene3D" id="3.40.50.300">
    <property type="entry name" value="P-loop containing nucleotide triphosphate hydrolases"/>
    <property type="match status" value="1"/>
</dbReference>
<feature type="region of interest" description="Disordered" evidence="2">
    <location>
        <begin position="209"/>
        <end position="250"/>
    </location>
</feature>
<feature type="compositionally biased region" description="Low complexity" evidence="2">
    <location>
        <begin position="237"/>
        <end position="250"/>
    </location>
</feature>
<name>A0AAV9J7H5_9PEZI</name>
<dbReference type="Proteomes" id="UP001324427">
    <property type="component" value="Unassembled WGS sequence"/>
</dbReference>
<protein>
    <recommendedName>
        <fullName evidence="3">Septin-type G domain-containing protein</fullName>
    </recommendedName>
</protein>
<dbReference type="AlphaFoldDB" id="A0AAV9J7H5"/>
<gene>
    <name evidence="4" type="ORF">LTR36_009071</name>
</gene>
<comment type="similarity">
    <text evidence="1">Belongs to the TRAFAC class TrmE-Era-EngA-EngB-Septin-like GTPase superfamily. Septin GTPase family.</text>
</comment>
<keyword evidence="5" id="KW-1185">Reference proteome</keyword>
<feature type="compositionally biased region" description="Polar residues" evidence="2">
    <location>
        <begin position="591"/>
        <end position="601"/>
    </location>
</feature>
<feature type="region of interest" description="Disordered" evidence="2">
    <location>
        <begin position="266"/>
        <end position="321"/>
    </location>
</feature>
<organism evidence="4 5">
    <name type="scientific">Oleoguttula mirabilis</name>
    <dbReference type="NCBI Taxonomy" id="1507867"/>
    <lineage>
        <taxon>Eukaryota</taxon>
        <taxon>Fungi</taxon>
        <taxon>Dikarya</taxon>
        <taxon>Ascomycota</taxon>
        <taxon>Pezizomycotina</taxon>
        <taxon>Dothideomycetes</taxon>
        <taxon>Dothideomycetidae</taxon>
        <taxon>Mycosphaerellales</taxon>
        <taxon>Teratosphaeriaceae</taxon>
        <taxon>Oleoguttula</taxon>
    </lineage>
</organism>
<dbReference type="GO" id="GO:0005525">
    <property type="term" value="F:GTP binding"/>
    <property type="evidence" value="ECO:0007669"/>
    <property type="project" value="UniProtKB-KW"/>
</dbReference>
<evidence type="ECO:0000259" key="3">
    <source>
        <dbReference type="PROSITE" id="PS51719"/>
    </source>
</evidence>
<feature type="region of interest" description="Disordered" evidence="2">
    <location>
        <begin position="802"/>
        <end position="856"/>
    </location>
</feature>
<dbReference type="PROSITE" id="PS51719">
    <property type="entry name" value="G_SEPTIN"/>
    <property type="match status" value="1"/>
</dbReference>
<feature type="compositionally biased region" description="Acidic residues" evidence="2">
    <location>
        <begin position="566"/>
        <end position="579"/>
    </location>
</feature>
<feature type="compositionally biased region" description="Low complexity" evidence="2">
    <location>
        <begin position="831"/>
        <end position="847"/>
    </location>
</feature>
<evidence type="ECO:0000313" key="5">
    <source>
        <dbReference type="Proteomes" id="UP001324427"/>
    </source>
</evidence>
<evidence type="ECO:0000256" key="2">
    <source>
        <dbReference type="SAM" id="MobiDB-lite"/>
    </source>
</evidence>
<feature type="region of interest" description="Disordered" evidence="2">
    <location>
        <begin position="742"/>
        <end position="776"/>
    </location>
</feature>
<feature type="region of interest" description="Disordered" evidence="2">
    <location>
        <begin position="28"/>
        <end position="196"/>
    </location>
</feature>
<feature type="compositionally biased region" description="Low complexity" evidence="2">
    <location>
        <begin position="70"/>
        <end position="80"/>
    </location>
</feature>
<dbReference type="EMBL" id="JAVFHQ010000064">
    <property type="protein sequence ID" value="KAK4540640.1"/>
    <property type="molecule type" value="Genomic_DNA"/>
</dbReference>
<dbReference type="PANTHER" id="PTHR18884">
    <property type="entry name" value="SEPTIN"/>
    <property type="match status" value="1"/>
</dbReference>
<feature type="region of interest" description="Disordered" evidence="2">
    <location>
        <begin position="528"/>
        <end position="601"/>
    </location>
</feature>
<proteinExistence type="inferred from homology"/>
<feature type="compositionally biased region" description="Polar residues" evidence="2">
    <location>
        <begin position="291"/>
        <end position="311"/>
    </location>
</feature>
<dbReference type="InterPro" id="IPR027417">
    <property type="entry name" value="P-loop_NTPase"/>
</dbReference>
<evidence type="ECO:0000313" key="4">
    <source>
        <dbReference type="EMBL" id="KAK4540640.1"/>
    </source>
</evidence>
<feature type="compositionally biased region" description="Gly residues" evidence="2">
    <location>
        <begin position="802"/>
        <end position="812"/>
    </location>
</feature>
<keyword evidence="1" id="KW-0342">GTP-binding</keyword>